<protein>
    <submittedName>
        <fullName evidence="1">Uncharacterized protein</fullName>
    </submittedName>
</protein>
<accession>A0A3L8SIH1</accession>
<gene>
    <name evidence="1" type="ORF">DV515_00007607</name>
</gene>
<keyword evidence="2" id="KW-1185">Reference proteome</keyword>
<dbReference type="Proteomes" id="UP000276834">
    <property type="component" value="Unassembled WGS sequence"/>
</dbReference>
<name>A0A3L8SIH1_CHLGU</name>
<dbReference type="AlphaFoldDB" id="A0A3L8SIH1"/>
<reference evidence="1 2" key="1">
    <citation type="journal article" date="2018" name="Proc. R. Soc. B">
        <title>A non-coding region near Follistatin controls head colour polymorphism in the Gouldian finch.</title>
        <authorList>
            <person name="Toomey M.B."/>
            <person name="Marques C.I."/>
            <person name="Andrade P."/>
            <person name="Araujo P.M."/>
            <person name="Sabatino S."/>
            <person name="Gazda M.A."/>
            <person name="Afonso S."/>
            <person name="Lopes R.J."/>
            <person name="Corbo J.C."/>
            <person name="Carneiro M."/>
        </authorList>
    </citation>
    <scope>NUCLEOTIDE SEQUENCE [LARGE SCALE GENOMIC DNA]</scope>
    <source>
        <strain evidence="1">Red01</strain>
        <tissue evidence="1">Muscle</tissue>
    </source>
</reference>
<dbReference type="EMBL" id="QUSF01000020">
    <property type="protein sequence ID" value="RLW02009.1"/>
    <property type="molecule type" value="Genomic_DNA"/>
</dbReference>
<proteinExistence type="predicted"/>
<organism evidence="1 2">
    <name type="scientific">Chloebia gouldiae</name>
    <name type="common">Gouldian finch</name>
    <name type="synonym">Erythrura gouldiae</name>
    <dbReference type="NCBI Taxonomy" id="44316"/>
    <lineage>
        <taxon>Eukaryota</taxon>
        <taxon>Metazoa</taxon>
        <taxon>Chordata</taxon>
        <taxon>Craniata</taxon>
        <taxon>Vertebrata</taxon>
        <taxon>Euteleostomi</taxon>
        <taxon>Archelosauria</taxon>
        <taxon>Archosauria</taxon>
        <taxon>Dinosauria</taxon>
        <taxon>Saurischia</taxon>
        <taxon>Theropoda</taxon>
        <taxon>Coelurosauria</taxon>
        <taxon>Aves</taxon>
        <taxon>Neognathae</taxon>
        <taxon>Neoaves</taxon>
        <taxon>Telluraves</taxon>
        <taxon>Australaves</taxon>
        <taxon>Passeriformes</taxon>
        <taxon>Passeroidea</taxon>
        <taxon>Passeridae</taxon>
        <taxon>Chloebia</taxon>
    </lineage>
</organism>
<evidence type="ECO:0000313" key="2">
    <source>
        <dbReference type="Proteomes" id="UP000276834"/>
    </source>
</evidence>
<evidence type="ECO:0000313" key="1">
    <source>
        <dbReference type="EMBL" id="RLW02009.1"/>
    </source>
</evidence>
<sequence length="77" mass="8625">MPFRKAFVATRGQFLMDFGVIMPDFVPITAPIIESCTTKQQNPPCLQVLVQVSTSQAMVARWDNLGCHQLQVEPPLH</sequence>
<comment type="caution">
    <text evidence="1">The sequence shown here is derived from an EMBL/GenBank/DDBJ whole genome shotgun (WGS) entry which is preliminary data.</text>
</comment>